<evidence type="ECO:0000259" key="1">
    <source>
        <dbReference type="Pfam" id="PF04738"/>
    </source>
</evidence>
<evidence type="ECO:0000313" key="3">
    <source>
        <dbReference type="EMBL" id="EFW05685.1"/>
    </source>
</evidence>
<dbReference type="HOGENOM" id="CLU_010573_0_0_9"/>
<reference evidence="3 4" key="1">
    <citation type="submission" date="2010-12" db="EMBL/GenBank/DDBJ databases">
        <title>The Genome Sequence of Coprobacillus sp. strain 29_1.</title>
        <authorList>
            <consortium name="The Broad Institute Genome Sequencing Platform"/>
            <person name="Earl A."/>
            <person name="Ward D."/>
            <person name="Feldgarden M."/>
            <person name="Gevers D."/>
            <person name="Daigneault M."/>
            <person name="Sibley C.D."/>
            <person name="White A."/>
            <person name="Strauss J."/>
            <person name="Allen-Vercoe E."/>
            <person name="Young S.K."/>
            <person name="Zeng Q."/>
            <person name="Gargeya S."/>
            <person name="Fitzgerald M."/>
            <person name="Haas B."/>
            <person name="Abouelleil A."/>
            <person name="Alvarado L."/>
            <person name="Arachchi H.M."/>
            <person name="Berlin A."/>
            <person name="Brown A."/>
            <person name="Chapman S.B."/>
            <person name="Chen Z."/>
            <person name="Dunbar C."/>
            <person name="Freedman E."/>
            <person name="Gearin G."/>
            <person name="Gellesch M."/>
            <person name="Goldberg J."/>
            <person name="Griggs A."/>
            <person name="Gujja S."/>
            <person name="Heilman E."/>
            <person name="Heiman D."/>
            <person name="Howarth C."/>
            <person name="Larson L."/>
            <person name="Lui A."/>
            <person name="MacDonald P.J.P."/>
            <person name="Mehta T."/>
            <person name="Montmayeur A."/>
            <person name="Murphy C."/>
            <person name="Neiman D."/>
            <person name="Pearson M."/>
            <person name="Priest M."/>
            <person name="Roberts A."/>
            <person name="Saif S."/>
            <person name="Shea T."/>
            <person name="Shenoy N."/>
            <person name="Sisk P."/>
            <person name="Stolte C."/>
            <person name="Sykes S."/>
            <person name="White J."/>
            <person name="Yandava C."/>
            <person name="Nusbaum C."/>
            <person name="Birren B."/>
        </authorList>
    </citation>
    <scope>NUCLEOTIDE SEQUENCE [LARGE SCALE GENOMIC DNA]</scope>
    <source>
        <strain evidence="3 4">29_1</strain>
    </source>
</reference>
<evidence type="ECO:0008006" key="5">
    <source>
        <dbReference type="Google" id="ProtNLM"/>
    </source>
</evidence>
<protein>
    <recommendedName>
        <fullName evidence="5">Thiopeptide-type bacteriocin biosynthesis domain-containing protein</fullName>
    </recommendedName>
</protein>
<dbReference type="eggNOG" id="ENOG502Z81U">
    <property type="taxonomic scope" value="Bacteria"/>
</dbReference>
<dbReference type="Pfam" id="PF14028">
    <property type="entry name" value="Lant_dehydr_C"/>
    <property type="match status" value="1"/>
</dbReference>
<proteinExistence type="predicted"/>
<gene>
    <name evidence="3" type="ORF">HMPREF9488_01061</name>
</gene>
<dbReference type="InterPro" id="IPR023809">
    <property type="entry name" value="Thiopep_bacteriocin_synth_dom"/>
</dbReference>
<feature type="domain" description="Thiopeptide-type bacteriocin biosynthesis" evidence="2">
    <location>
        <begin position="734"/>
        <end position="988"/>
    </location>
</feature>
<evidence type="ECO:0000259" key="2">
    <source>
        <dbReference type="Pfam" id="PF14028"/>
    </source>
</evidence>
<accession>E7G8H3</accession>
<dbReference type="GeneID" id="78230709"/>
<organism evidence="3 4">
    <name type="scientific">Coprobacillus cateniformis</name>
    <dbReference type="NCBI Taxonomy" id="100884"/>
    <lineage>
        <taxon>Bacteria</taxon>
        <taxon>Bacillati</taxon>
        <taxon>Bacillota</taxon>
        <taxon>Erysipelotrichia</taxon>
        <taxon>Erysipelotrichales</taxon>
        <taxon>Coprobacillaceae</taxon>
        <taxon>Coprobacillus</taxon>
    </lineage>
</organism>
<dbReference type="EMBL" id="ADKX01000017">
    <property type="protein sequence ID" value="EFW05685.1"/>
    <property type="molecule type" value="Genomic_DNA"/>
</dbReference>
<feature type="domain" description="Lantibiotic dehydratase N-terminal" evidence="1">
    <location>
        <begin position="42"/>
        <end position="656"/>
    </location>
</feature>
<dbReference type="InterPro" id="IPR006827">
    <property type="entry name" value="Lant_deHydtase_N"/>
</dbReference>
<dbReference type="Pfam" id="PF04738">
    <property type="entry name" value="Lant_dehydr_N"/>
    <property type="match status" value="1"/>
</dbReference>
<evidence type="ECO:0000313" key="4">
    <source>
        <dbReference type="Proteomes" id="UP000003157"/>
    </source>
</evidence>
<dbReference type="RefSeq" id="WP_008788177.1">
    <property type="nucleotide sequence ID" value="NZ_AKCB01000002.1"/>
</dbReference>
<dbReference type="Proteomes" id="UP000003157">
    <property type="component" value="Unassembled WGS sequence"/>
</dbReference>
<dbReference type="NCBIfam" id="TIGR03891">
    <property type="entry name" value="thiopep_ocin"/>
    <property type="match status" value="1"/>
</dbReference>
<comment type="caution">
    <text evidence="3">The sequence shown here is derived from an EMBL/GenBank/DDBJ whole genome shotgun (WGS) entry which is preliminary data.</text>
</comment>
<dbReference type="OrthoDB" id="1273722at2"/>
<keyword evidence="4" id="KW-1185">Reference proteome</keyword>
<name>E7G8H3_9FIRM</name>
<sequence length="1001" mass="119202">MNNYYKQKFIAQRSPLMSKEEYYKYFIENNDFTYENMMTLFQDSRIREGILFASPDLYFSIKNQSGDQEKILLAFVKYFIRMTTRATPFGLFSGIHFNQEYVNDTNTKPKHICTVDFEWLICLINRIELNIDVLYGLKVKSNHNLMIENHICTNPYISLRYEQKEYLDNMNIDQHILSIENTPMVTFILARCEEFVDFFDLINEIREQLQDKIPPYKIVNFMVELIHREFLYTNLRPSLPLTRPLEETIMTLENIDTADIYVRKLKKINQLIDLYNKTELGYGEDILVNIVEYMEKLQKAKKYIQIDMRLSDTNMEAIKNNIPDLSSQFFKAAHYLSQSLIKNDILEEYTYKFIEKYGFERRVPLLEVVDVQRGIGYPNYHKTLNKKENNEEKMKYLINNKILNCFANKQNFINITYEELKELELSHIHHKIGSFDLSFHKKNSIELSPLLGISPAGRIIGRFIELADLKEEYKRIFHENQNHSNIKQVELMLMPSDFRCGNVISRHSFNINVIALGSYSKKPSISIQDIYIGVNKNKQLYLYYQGKILNVRISNMLNPKLCPELYRILLDISEQSSVADSLAYMHSFIETFHHVPELKIENVGIFPERWLINRSILGMNEKCSFEEFLVLFDQYSQGVHIPEYFYLKDYDNTLLLCKKCLIHMKIFYMEIMKKGNMFIHITAGGHTFQDISVDEIIMSYEPIQNKETISSEYINYPLEDIAYSQRNKAIGSDWIYLKIYAKKLTLKKIVKNEIKKYGEQFIQGNYIDKYFYIHYIDNQRHLRIRYHNISQFKEFMDKLHHFISYLNDTYDIYDIKLDTYEREIERYGGIDMMEINESMFWINSKVTIDLLNLSSRNKELSLEDLAILEIVYFLNQLKLTSHYIEELFSFIDNKESLKRFRQDKNKYMNLYILLENKENPNNDCMHKELMDIFYQQNELLNEYSQKLVTSTLTNSKADIILAHLHMFCNRLFGVDRASELKCYAIVKHLFHAIEGYKKYHG</sequence>
<dbReference type="AlphaFoldDB" id="E7G8H3"/>
<dbReference type="STRING" id="100884.GCA_000269565_02907"/>